<organism evidence="3 4">
    <name type="scientific">Candidatus Competibacter phosphatis</name>
    <dbReference type="NCBI Taxonomy" id="221280"/>
    <lineage>
        <taxon>Bacteria</taxon>
        <taxon>Pseudomonadati</taxon>
        <taxon>Pseudomonadota</taxon>
        <taxon>Gammaproteobacteria</taxon>
        <taxon>Candidatus Competibacteraceae</taxon>
        <taxon>Candidatus Competibacter</taxon>
    </lineage>
</organism>
<keyword evidence="4" id="KW-1185">Reference proteome</keyword>
<dbReference type="Proteomes" id="UP000760480">
    <property type="component" value="Unassembled WGS sequence"/>
</dbReference>
<dbReference type="InterPro" id="IPR013328">
    <property type="entry name" value="6PGD_dom2"/>
</dbReference>
<gene>
    <name evidence="3" type="ORF">E4P82_17855</name>
</gene>
<evidence type="ECO:0000259" key="2">
    <source>
        <dbReference type="Pfam" id="PF00984"/>
    </source>
</evidence>
<sequence length="83" mass="9217">MLDIVQSGRLSSNEYYLAAGMPYGGGCLPKDIDALLSQMHQELPVLQAIQRSNQLQSRAGRAAHFFDPGVRPMGWRSNRAKSR</sequence>
<evidence type="ECO:0000313" key="3">
    <source>
        <dbReference type="EMBL" id="NMQ20888.1"/>
    </source>
</evidence>
<name>A0ABX1TNA5_9GAMM</name>
<dbReference type="Pfam" id="PF00984">
    <property type="entry name" value="UDPG_MGDP_dh"/>
    <property type="match status" value="1"/>
</dbReference>
<dbReference type="InterPro" id="IPR014026">
    <property type="entry name" value="UDP-Glc/GDP-Man_DH_dimer"/>
</dbReference>
<dbReference type="EMBL" id="SPMZ01000067">
    <property type="protein sequence ID" value="NMQ20888.1"/>
    <property type="molecule type" value="Genomic_DNA"/>
</dbReference>
<protein>
    <recommendedName>
        <fullName evidence="2">UDP-glucose/GDP-mannose dehydrogenase dimerisation domain-containing protein</fullName>
    </recommendedName>
</protein>
<comment type="caution">
    <text evidence="3">The sequence shown here is derived from an EMBL/GenBank/DDBJ whole genome shotgun (WGS) entry which is preliminary data.</text>
</comment>
<feature type="domain" description="UDP-glucose/GDP-mannose dehydrogenase dimerisation" evidence="2">
    <location>
        <begin position="14"/>
        <end position="54"/>
    </location>
</feature>
<accession>A0ABX1TNA5</accession>
<evidence type="ECO:0000256" key="1">
    <source>
        <dbReference type="ARBA" id="ARBA00023002"/>
    </source>
</evidence>
<dbReference type="InterPro" id="IPR008927">
    <property type="entry name" value="6-PGluconate_DH-like_C_sf"/>
</dbReference>
<keyword evidence="1" id="KW-0560">Oxidoreductase</keyword>
<dbReference type="Gene3D" id="1.10.1040.10">
    <property type="entry name" value="N-(1-d-carboxylethyl)-l-norvaline Dehydrogenase, domain 2"/>
    <property type="match status" value="1"/>
</dbReference>
<proteinExistence type="predicted"/>
<reference evidence="3 4" key="1">
    <citation type="submission" date="2019-03" db="EMBL/GenBank/DDBJ databases">
        <title>Metabolic reconstructions from genomes of highly enriched 'Candidatus Accumulibacter' and 'Candidatus Competibacter' bioreactor populations.</title>
        <authorList>
            <person name="Annavajhala M.K."/>
            <person name="Welles L."/>
            <person name="Abbas B."/>
            <person name="Sorokin D."/>
            <person name="Park H."/>
            <person name="Van Loosdrecht M."/>
            <person name="Chandran K."/>
        </authorList>
    </citation>
    <scope>NUCLEOTIDE SEQUENCE [LARGE SCALE GENOMIC DNA]</scope>
    <source>
        <strain evidence="3 4">SBR_G</strain>
    </source>
</reference>
<dbReference type="SUPFAM" id="SSF48179">
    <property type="entry name" value="6-phosphogluconate dehydrogenase C-terminal domain-like"/>
    <property type="match status" value="1"/>
</dbReference>
<evidence type="ECO:0000313" key="4">
    <source>
        <dbReference type="Proteomes" id="UP000760480"/>
    </source>
</evidence>